<evidence type="ECO:0000313" key="2">
    <source>
        <dbReference type="EMBL" id="RUS25353.1"/>
    </source>
</evidence>
<dbReference type="EMBL" id="RBNJ01013227">
    <property type="protein sequence ID" value="RUS25353.1"/>
    <property type="molecule type" value="Genomic_DNA"/>
</dbReference>
<feature type="domain" description="GST C-terminal" evidence="1">
    <location>
        <begin position="1"/>
        <end position="97"/>
    </location>
</feature>
<dbReference type="Pfam" id="PF14497">
    <property type="entry name" value="GST_C_3"/>
    <property type="match status" value="1"/>
</dbReference>
<dbReference type="InterPro" id="IPR010987">
    <property type="entry name" value="Glutathione-S-Trfase_C-like"/>
</dbReference>
<evidence type="ECO:0000313" key="3">
    <source>
        <dbReference type="Proteomes" id="UP000274822"/>
    </source>
</evidence>
<keyword evidence="3" id="KW-1185">Reference proteome</keyword>
<sequence>MFWGFRIFENCEEFNRKYDDVERPKFLRAFETLYGQRKGDFAMGDEVTYVDFLVYQLLLDEGGASTLTAHPNLRRLFEAVERRLNIAIYNANGRIHL</sequence>
<proteinExistence type="predicted"/>
<dbReference type="InterPro" id="IPR036282">
    <property type="entry name" value="Glutathione-S-Trfase_C_sf"/>
</dbReference>
<comment type="caution">
    <text evidence="2">The sequence shown here is derived from an EMBL/GenBank/DDBJ whole genome shotgun (WGS) entry which is preliminary data.</text>
</comment>
<dbReference type="AlphaFoldDB" id="A0A433Q6D5"/>
<gene>
    <name evidence="2" type="ORF">BC938DRAFT_472288</name>
</gene>
<dbReference type="Proteomes" id="UP000274822">
    <property type="component" value="Unassembled WGS sequence"/>
</dbReference>
<reference evidence="2 3" key="1">
    <citation type="journal article" date="2018" name="New Phytol.">
        <title>Phylogenomics of Endogonaceae and evolution of mycorrhizas within Mucoromycota.</title>
        <authorList>
            <person name="Chang Y."/>
            <person name="Desiro A."/>
            <person name="Na H."/>
            <person name="Sandor L."/>
            <person name="Lipzen A."/>
            <person name="Clum A."/>
            <person name="Barry K."/>
            <person name="Grigoriev I.V."/>
            <person name="Martin F.M."/>
            <person name="Stajich J.E."/>
            <person name="Smith M.E."/>
            <person name="Bonito G."/>
            <person name="Spatafora J.W."/>
        </authorList>
    </citation>
    <scope>NUCLEOTIDE SEQUENCE [LARGE SCALE GENOMIC DNA]</scope>
    <source>
        <strain evidence="2 3">AD002</strain>
    </source>
</reference>
<dbReference type="SUPFAM" id="SSF47616">
    <property type="entry name" value="GST C-terminal domain-like"/>
    <property type="match status" value="1"/>
</dbReference>
<protein>
    <recommendedName>
        <fullName evidence="1">GST C-terminal domain-containing protein</fullName>
    </recommendedName>
</protein>
<feature type="non-terminal residue" evidence="2">
    <location>
        <position position="97"/>
    </location>
</feature>
<dbReference type="InterPro" id="IPR004046">
    <property type="entry name" value="GST_C"/>
</dbReference>
<accession>A0A433Q6D5</accession>
<evidence type="ECO:0000259" key="1">
    <source>
        <dbReference type="PROSITE" id="PS50405"/>
    </source>
</evidence>
<name>A0A433Q6D5_9FUNG</name>
<dbReference type="Gene3D" id="1.20.1050.10">
    <property type="match status" value="1"/>
</dbReference>
<dbReference type="PROSITE" id="PS50405">
    <property type="entry name" value="GST_CTER"/>
    <property type="match status" value="1"/>
</dbReference>
<organism evidence="2 3">
    <name type="scientific">Jimgerdemannia flammicorona</name>
    <dbReference type="NCBI Taxonomy" id="994334"/>
    <lineage>
        <taxon>Eukaryota</taxon>
        <taxon>Fungi</taxon>
        <taxon>Fungi incertae sedis</taxon>
        <taxon>Mucoromycota</taxon>
        <taxon>Mucoromycotina</taxon>
        <taxon>Endogonomycetes</taxon>
        <taxon>Endogonales</taxon>
        <taxon>Endogonaceae</taxon>
        <taxon>Jimgerdemannia</taxon>
    </lineage>
</organism>